<dbReference type="WBParaSite" id="MCU_013888-RA">
    <property type="protein sequence ID" value="MCU_013888-RA"/>
    <property type="gene ID" value="MCU_013888"/>
</dbReference>
<sequence>MSMRSCCGTTELNYKSPGANKVIGLQNGHRNMRTSMALTSALFHPCVVGIFVGDDPGPASVCSAPRKQVWGNWIEVETTAVGIAAFFLSGGIPRNTFILLKLTFSIHEHRCYQISQQISLLTVNFFKSGQQTDTSSCSHLPYVTTMSTAQPSVSPTTSSFGSLGDQ</sequence>
<name>A0A5K3G6A5_MESCO</name>
<organism evidence="1">
    <name type="scientific">Mesocestoides corti</name>
    <name type="common">Flatworm</name>
    <dbReference type="NCBI Taxonomy" id="53468"/>
    <lineage>
        <taxon>Eukaryota</taxon>
        <taxon>Metazoa</taxon>
        <taxon>Spiralia</taxon>
        <taxon>Lophotrochozoa</taxon>
        <taxon>Platyhelminthes</taxon>
        <taxon>Cestoda</taxon>
        <taxon>Eucestoda</taxon>
        <taxon>Cyclophyllidea</taxon>
        <taxon>Mesocestoididae</taxon>
        <taxon>Mesocestoides</taxon>
    </lineage>
</organism>
<evidence type="ECO:0000313" key="1">
    <source>
        <dbReference type="WBParaSite" id="MCU_013888-RA"/>
    </source>
</evidence>
<proteinExistence type="predicted"/>
<accession>A0A5K3G6A5</accession>
<protein>
    <submittedName>
        <fullName evidence="1">Uncharacterized protein</fullName>
    </submittedName>
</protein>
<reference evidence="1" key="1">
    <citation type="submission" date="2019-11" db="UniProtKB">
        <authorList>
            <consortium name="WormBaseParasite"/>
        </authorList>
    </citation>
    <scope>IDENTIFICATION</scope>
</reference>
<dbReference type="AlphaFoldDB" id="A0A5K3G6A5"/>